<proteinExistence type="predicted"/>
<gene>
    <name evidence="1" type="ORF">A7K98_01625</name>
    <name evidence="2" type="ORF">A7K99_01620</name>
</gene>
<evidence type="ECO:0000313" key="4">
    <source>
        <dbReference type="Proteomes" id="UP000195814"/>
    </source>
</evidence>
<reference evidence="3 4" key="1">
    <citation type="submission" date="2016-05" db="EMBL/GenBank/DDBJ databases">
        <title>Complete genome sequence of two 2,5-diketo-D-glunonic acid producing strain Tatumella citrea.</title>
        <authorList>
            <person name="Duan C."/>
            <person name="Yang J."/>
            <person name="Yang S."/>
        </authorList>
    </citation>
    <scope>NUCLEOTIDE SEQUENCE [LARGE SCALE GENOMIC DNA]</scope>
    <source>
        <strain evidence="2 3">ATCC 39140</strain>
        <strain evidence="1 4">DSM 13699</strain>
    </source>
</reference>
<dbReference type="Proteomes" id="UP000195729">
    <property type="component" value="Chromosome"/>
</dbReference>
<evidence type="ECO:0000313" key="3">
    <source>
        <dbReference type="Proteomes" id="UP000195729"/>
    </source>
</evidence>
<organism evidence="1 4">
    <name type="scientific">Tatumella citrea</name>
    <name type="common">Pantoea citrea</name>
    <dbReference type="NCBI Taxonomy" id="53336"/>
    <lineage>
        <taxon>Bacteria</taxon>
        <taxon>Pseudomonadati</taxon>
        <taxon>Pseudomonadota</taxon>
        <taxon>Gammaproteobacteria</taxon>
        <taxon>Enterobacterales</taxon>
        <taxon>Erwiniaceae</taxon>
        <taxon>Tatumella</taxon>
    </lineage>
</organism>
<evidence type="ECO:0000313" key="1">
    <source>
        <dbReference type="EMBL" id="ARU92606.1"/>
    </source>
</evidence>
<dbReference type="EMBL" id="CP015579">
    <property type="protein sequence ID" value="ARU92606.1"/>
    <property type="molecule type" value="Genomic_DNA"/>
</dbReference>
<dbReference type="EMBL" id="CP015581">
    <property type="protein sequence ID" value="ARU96641.1"/>
    <property type="molecule type" value="Genomic_DNA"/>
</dbReference>
<name>A0A1Y0LEY0_TATCI</name>
<evidence type="ECO:0000313" key="2">
    <source>
        <dbReference type="EMBL" id="ARU96641.1"/>
    </source>
</evidence>
<accession>A0A1Y0LEY0</accession>
<dbReference type="KEGG" id="tci:A7K98_01625"/>
<dbReference type="Proteomes" id="UP000195814">
    <property type="component" value="Chromosome"/>
</dbReference>
<sequence length="91" mass="10918">MSLIQRLCEKSTFHHGIIRHIEKVITKTETGEIISMYQLQIEYINGELYEHEYFPDDEIQLYLDEMVSFDCIIENNVRNIIFINKNINKHT</sequence>
<keyword evidence="3" id="KW-1185">Reference proteome</keyword>
<dbReference type="AlphaFoldDB" id="A0A1Y0LEY0"/>
<protein>
    <submittedName>
        <fullName evidence="1">Uncharacterized protein</fullName>
    </submittedName>
</protein>
<dbReference type="RefSeq" id="WP_087486983.1">
    <property type="nucleotide sequence ID" value="NZ_CP015579.1"/>
</dbReference>